<dbReference type="KEGG" id="crh:A353_0180"/>
<name>J3TEB6_CARRU</name>
<gene>
    <name evidence="6" type="primary">rplO</name>
    <name evidence="6" type="ORF">A353_0180</name>
</gene>
<evidence type="ECO:0000256" key="3">
    <source>
        <dbReference type="ARBA" id="ARBA00023274"/>
    </source>
</evidence>
<evidence type="ECO:0000313" key="6">
    <source>
        <dbReference type="EMBL" id="AFP84007.1"/>
    </source>
</evidence>
<evidence type="ECO:0000256" key="5">
    <source>
        <dbReference type="SAM" id="MobiDB-lite"/>
    </source>
</evidence>
<dbReference type="GO" id="GO:0015934">
    <property type="term" value="C:large ribosomal subunit"/>
    <property type="evidence" value="ECO:0007669"/>
    <property type="project" value="InterPro"/>
</dbReference>
<dbReference type="AlphaFoldDB" id="J3TEB6"/>
<reference evidence="6 7" key="1">
    <citation type="journal article" date="2012" name="Mol. Biol. Evol.">
        <title>Genome reduction and co-evolution between the primary and secondary bacterial symbionts of psyllids.</title>
        <authorList>
            <person name="Sloan D.B."/>
            <person name="Moran N.A."/>
        </authorList>
    </citation>
    <scope>NUCLEOTIDE SEQUENCE [LARGE SCALE GENOMIC DNA]</scope>
    <source>
        <strain evidence="6 7">HC</strain>
    </source>
</reference>
<dbReference type="GO" id="GO:0003735">
    <property type="term" value="F:structural constituent of ribosome"/>
    <property type="evidence" value="ECO:0007669"/>
    <property type="project" value="InterPro"/>
</dbReference>
<dbReference type="PATRIC" id="fig|1202538.3.peg.152"/>
<dbReference type="GO" id="GO:0006412">
    <property type="term" value="P:translation"/>
    <property type="evidence" value="ECO:0007669"/>
    <property type="project" value="InterPro"/>
</dbReference>
<dbReference type="InterPro" id="IPR036227">
    <property type="entry name" value="Ribosomal_uL15/eL18_sf"/>
</dbReference>
<dbReference type="PANTHER" id="PTHR12934">
    <property type="entry name" value="50S RIBOSOMAL PROTEIN L15"/>
    <property type="match status" value="1"/>
</dbReference>
<dbReference type="PANTHER" id="PTHR12934:SF11">
    <property type="entry name" value="LARGE RIBOSOMAL SUBUNIT PROTEIN UL15M"/>
    <property type="match status" value="1"/>
</dbReference>
<evidence type="ECO:0000313" key="7">
    <source>
        <dbReference type="Proteomes" id="UP000003934"/>
    </source>
</evidence>
<evidence type="ECO:0000256" key="2">
    <source>
        <dbReference type="ARBA" id="ARBA00022980"/>
    </source>
</evidence>
<accession>J3TEB6</accession>
<dbReference type="STRING" id="1202538.A353_0180"/>
<organism evidence="6 7">
    <name type="scientific">Candidatus Carsonella ruddii HC isolate Thao2000</name>
    <dbReference type="NCBI Taxonomy" id="1202538"/>
    <lineage>
        <taxon>Bacteria</taxon>
        <taxon>Pseudomonadati</taxon>
        <taxon>Pseudomonadota</taxon>
        <taxon>Gammaproteobacteria</taxon>
        <taxon>Oceanospirillales</taxon>
        <taxon>Halomonadaceae</taxon>
        <taxon>Zymobacter group</taxon>
        <taxon>Candidatus Carsonella</taxon>
    </lineage>
</organism>
<dbReference type="SUPFAM" id="SSF52080">
    <property type="entry name" value="Ribosomal proteins L15p and L18e"/>
    <property type="match status" value="1"/>
</dbReference>
<dbReference type="Proteomes" id="UP000003934">
    <property type="component" value="Chromosome"/>
</dbReference>
<dbReference type="EMBL" id="CP003543">
    <property type="protein sequence ID" value="AFP84007.1"/>
    <property type="molecule type" value="Genomic_DNA"/>
</dbReference>
<dbReference type="InterPro" id="IPR005749">
    <property type="entry name" value="Ribosomal_uL15_bac-type"/>
</dbReference>
<keyword evidence="3" id="KW-0687">Ribonucleoprotein</keyword>
<feature type="region of interest" description="Disordered" evidence="5">
    <location>
        <begin position="13"/>
        <end position="42"/>
    </location>
</feature>
<keyword evidence="7" id="KW-1185">Reference proteome</keyword>
<protein>
    <recommendedName>
        <fullName evidence="4">50S ribosomal protein L15</fullName>
    </recommendedName>
</protein>
<evidence type="ECO:0000256" key="4">
    <source>
        <dbReference type="ARBA" id="ARBA00035497"/>
    </source>
</evidence>
<proteinExistence type="inferred from homology"/>
<dbReference type="HOGENOM" id="CLU_055188_6_1_6"/>
<comment type="similarity">
    <text evidence="1">Belongs to the universal ribosomal protein uL15 family.</text>
</comment>
<sequence>MNLIFLNFFNKKKKRKGRGISSGNGKTCGRGHKGQTSRSGYNIPNLFEGGQTTFFKNKPKLKKKKNIKKKKIYIIYENKKFN</sequence>
<keyword evidence="2 6" id="KW-0689">Ribosomal protein</keyword>
<evidence type="ECO:0000256" key="1">
    <source>
        <dbReference type="ARBA" id="ARBA00007320"/>
    </source>
</evidence>